<accession>A0A6G1K3G7</accession>
<organism evidence="2 3">
    <name type="scientific">Pleomassaria siparia CBS 279.74</name>
    <dbReference type="NCBI Taxonomy" id="1314801"/>
    <lineage>
        <taxon>Eukaryota</taxon>
        <taxon>Fungi</taxon>
        <taxon>Dikarya</taxon>
        <taxon>Ascomycota</taxon>
        <taxon>Pezizomycotina</taxon>
        <taxon>Dothideomycetes</taxon>
        <taxon>Pleosporomycetidae</taxon>
        <taxon>Pleosporales</taxon>
        <taxon>Pleomassariaceae</taxon>
        <taxon>Pleomassaria</taxon>
    </lineage>
</organism>
<keyword evidence="3" id="KW-1185">Reference proteome</keyword>
<reference evidence="2" key="1">
    <citation type="journal article" date="2020" name="Stud. Mycol.">
        <title>101 Dothideomycetes genomes: a test case for predicting lifestyles and emergence of pathogens.</title>
        <authorList>
            <person name="Haridas S."/>
            <person name="Albert R."/>
            <person name="Binder M."/>
            <person name="Bloem J."/>
            <person name="Labutti K."/>
            <person name="Salamov A."/>
            <person name="Andreopoulos B."/>
            <person name="Baker S."/>
            <person name="Barry K."/>
            <person name="Bills G."/>
            <person name="Bluhm B."/>
            <person name="Cannon C."/>
            <person name="Castanera R."/>
            <person name="Culley D."/>
            <person name="Daum C."/>
            <person name="Ezra D."/>
            <person name="Gonzalez J."/>
            <person name="Henrissat B."/>
            <person name="Kuo A."/>
            <person name="Liang C."/>
            <person name="Lipzen A."/>
            <person name="Lutzoni F."/>
            <person name="Magnuson J."/>
            <person name="Mondo S."/>
            <person name="Nolan M."/>
            <person name="Ohm R."/>
            <person name="Pangilinan J."/>
            <person name="Park H.-J."/>
            <person name="Ramirez L."/>
            <person name="Alfaro M."/>
            <person name="Sun H."/>
            <person name="Tritt A."/>
            <person name="Yoshinaga Y."/>
            <person name="Zwiers L.-H."/>
            <person name="Turgeon B."/>
            <person name="Goodwin S."/>
            <person name="Spatafora J."/>
            <person name="Crous P."/>
            <person name="Grigoriev I."/>
        </authorList>
    </citation>
    <scope>NUCLEOTIDE SEQUENCE</scope>
    <source>
        <strain evidence="2">CBS 279.74</strain>
    </source>
</reference>
<dbReference type="AlphaFoldDB" id="A0A6G1K3G7"/>
<name>A0A6G1K3G7_9PLEO</name>
<gene>
    <name evidence="2" type="ORF">K504DRAFT_492885</name>
</gene>
<dbReference type="Proteomes" id="UP000799428">
    <property type="component" value="Unassembled WGS sequence"/>
</dbReference>
<evidence type="ECO:0000313" key="2">
    <source>
        <dbReference type="EMBL" id="KAF2707404.1"/>
    </source>
</evidence>
<dbReference type="EMBL" id="MU005774">
    <property type="protein sequence ID" value="KAF2707404.1"/>
    <property type="molecule type" value="Genomic_DNA"/>
</dbReference>
<evidence type="ECO:0000313" key="3">
    <source>
        <dbReference type="Proteomes" id="UP000799428"/>
    </source>
</evidence>
<feature type="region of interest" description="Disordered" evidence="1">
    <location>
        <begin position="35"/>
        <end position="71"/>
    </location>
</feature>
<sequence length="71" mass="7865">MVLSLSTLAHPAWARLSTCSYKGYARRLAWSPRLHPGNKRLAPHATQEPKHSAKAGVAHRSRRARALSPLD</sequence>
<evidence type="ECO:0000256" key="1">
    <source>
        <dbReference type="SAM" id="MobiDB-lite"/>
    </source>
</evidence>
<protein>
    <submittedName>
        <fullName evidence="2">Uncharacterized protein</fullName>
    </submittedName>
</protein>
<proteinExistence type="predicted"/>